<dbReference type="OrthoDB" id="6105938at2759"/>
<evidence type="ECO:0000256" key="1">
    <source>
        <dbReference type="ARBA" id="ARBA00022723"/>
    </source>
</evidence>
<dbReference type="GO" id="GO:0003697">
    <property type="term" value="F:single-stranded DNA binding"/>
    <property type="evidence" value="ECO:0007669"/>
    <property type="project" value="InterPro"/>
</dbReference>
<sequence>MPAPSIQEVDMDADEEIQVMGERKGPKRTHVVSDSDDETTLPRKRTKGFKQSLTSATSNVRKALEDAISTVDGLSVVLDTSETDRLATAANNAAINALANQLECGLCYELLVRPFVMSCGHTACGPCLASMWKSKARALAEPDRLELREKHCPYCDKVIRGRPAVNWTLKSLLQSAEGKEIILLSGRHLMEETKPSEDLWDGIFPLDDAVPGPAPAPPLAAAAAARPPVPPRIAHPAHHPPGRMYVPRYPIPQAPPGREIRFFPPQHPAVNRNDPMQFFFPERNEFPGVLRGQPGPVRLGQPQPNPNQGQQFPEPDIAQRQLFADRLRQAQQALPDPLAEPDAARRSLADRMRETQLRERALTLEEELVRRHQQQQQQAPGAPAAPAQPVHPGPVQPVRLLPPIREDQEHMNEAVERMMRHRREMAEMLHQEQRQRRQQFLQTRNQQQAQQQQQVQQQQYQQPQAQQQAQQQQQVPAQQAQQAQQVQNSVQARMPPFALLDAGPSRTGLNISLPMQPVPKPGSTPSPLTPGSLAPVAGPSAPEQARERQRAGGEGIMPVPPRMTLTAEQQQRFADDMDAFVREQVAGLNAWMDGRARYAH</sequence>
<feature type="compositionally biased region" description="Low complexity" evidence="5">
    <location>
        <begin position="374"/>
        <end position="388"/>
    </location>
</feature>
<feature type="region of interest" description="Disordered" evidence="5">
    <location>
        <begin position="514"/>
        <end position="560"/>
    </location>
</feature>
<evidence type="ECO:0000256" key="3">
    <source>
        <dbReference type="ARBA" id="ARBA00022833"/>
    </source>
</evidence>
<feature type="region of interest" description="Disordered" evidence="5">
    <location>
        <begin position="369"/>
        <end position="407"/>
    </location>
</feature>
<reference evidence="7 8" key="1">
    <citation type="journal article" date="2012" name="Science">
        <title>The Paleozoic origin of enzymatic lignin decomposition reconstructed from 31 fungal genomes.</title>
        <authorList>
            <person name="Floudas D."/>
            <person name="Binder M."/>
            <person name="Riley R."/>
            <person name="Barry K."/>
            <person name="Blanchette R.A."/>
            <person name="Henrissat B."/>
            <person name="Martinez A.T."/>
            <person name="Otillar R."/>
            <person name="Spatafora J.W."/>
            <person name="Yadav J.S."/>
            <person name="Aerts A."/>
            <person name="Benoit I."/>
            <person name="Boyd A."/>
            <person name="Carlson A."/>
            <person name="Copeland A."/>
            <person name="Coutinho P.M."/>
            <person name="de Vries R.P."/>
            <person name="Ferreira P."/>
            <person name="Findley K."/>
            <person name="Foster B."/>
            <person name="Gaskell J."/>
            <person name="Glotzer D."/>
            <person name="Gorecki P."/>
            <person name="Heitman J."/>
            <person name="Hesse C."/>
            <person name="Hori C."/>
            <person name="Igarashi K."/>
            <person name="Jurgens J.A."/>
            <person name="Kallen N."/>
            <person name="Kersten P."/>
            <person name="Kohler A."/>
            <person name="Kuees U."/>
            <person name="Kumar T.K.A."/>
            <person name="Kuo A."/>
            <person name="LaButti K."/>
            <person name="Larrondo L.F."/>
            <person name="Lindquist E."/>
            <person name="Ling A."/>
            <person name="Lombard V."/>
            <person name="Lucas S."/>
            <person name="Lundell T."/>
            <person name="Martin R."/>
            <person name="McLaughlin D.J."/>
            <person name="Morgenstern I."/>
            <person name="Morin E."/>
            <person name="Murat C."/>
            <person name="Nagy L.G."/>
            <person name="Nolan M."/>
            <person name="Ohm R.A."/>
            <person name="Patyshakuliyeva A."/>
            <person name="Rokas A."/>
            <person name="Ruiz-Duenas F.J."/>
            <person name="Sabat G."/>
            <person name="Salamov A."/>
            <person name="Samejima M."/>
            <person name="Schmutz J."/>
            <person name="Slot J.C."/>
            <person name="St John F."/>
            <person name="Stenlid J."/>
            <person name="Sun H."/>
            <person name="Sun S."/>
            <person name="Syed K."/>
            <person name="Tsang A."/>
            <person name="Wiebenga A."/>
            <person name="Young D."/>
            <person name="Pisabarro A."/>
            <person name="Eastwood D.C."/>
            <person name="Martin F."/>
            <person name="Cullen D."/>
            <person name="Grigoriev I.V."/>
            <person name="Hibbett D.S."/>
        </authorList>
    </citation>
    <scope>NUCLEOTIDE SEQUENCE [LARGE SCALE GENOMIC DNA]</scope>
    <source>
        <strain evidence="7 8">DJM-731 SS1</strain>
    </source>
</reference>
<feature type="region of interest" description="Disordered" evidence="5">
    <location>
        <begin position="285"/>
        <end position="313"/>
    </location>
</feature>
<dbReference type="EMBL" id="JH795856">
    <property type="protein sequence ID" value="EJU05196.1"/>
    <property type="molecule type" value="Genomic_DNA"/>
</dbReference>
<dbReference type="GeneID" id="63692154"/>
<dbReference type="SUPFAM" id="SSF57850">
    <property type="entry name" value="RING/U-box"/>
    <property type="match status" value="1"/>
</dbReference>
<dbReference type="AlphaFoldDB" id="M5G4M7"/>
<dbReference type="GO" id="GO:0061630">
    <property type="term" value="F:ubiquitin protein ligase activity"/>
    <property type="evidence" value="ECO:0007669"/>
    <property type="project" value="InterPro"/>
</dbReference>
<feature type="compositionally biased region" description="Pro residues" evidence="5">
    <location>
        <begin position="516"/>
        <end position="528"/>
    </location>
</feature>
<dbReference type="InterPro" id="IPR027370">
    <property type="entry name" value="Znf-RING_euk"/>
</dbReference>
<dbReference type="Pfam" id="PF13445">
    <property type="entry name" value="zf-RING_UBOX"/>
    <property type="match status" value="1"/>
</dbReference>
<dbReference type="InterPro" id="IPR039577">
    <property type="entry name" value="Rad18"/>
</dbReference>
<protein>
    <recommendedName>
        <fullName evidence="6">RING-type domain-containing protein</fullName>
    </recommendedName>
</protein>
<evidence type="ECO:0000259" key="6">
    <source>
        <dbReference type="PROSITE" id="PS50089"/>
    </source>
</evidence>
<dbReference type="InterPro" id="IPR001841">
    <property type="entry name" value="Znf_RING"/>
</dbReference>
<dbReference type="STRING" id="1858805.M5G4M7"/>
<keyword evidence="8" id="KW-1185">Reference proteome</keyword>
<dbReference type="RefSeq" id="XP_040632090.1">
    <property type="nucleotide sequence ID" value="XM_040777092.1"/>
</dbReference>
<evidence type="ECO:0000256" key="2">
    <source>
        <dbReference type="ARBA" id="ARBA00022771"/>
    </source>
</evidence>
<dbReference type="PANTHER" id="PTHR14134:SF3">
    <property type="entry name" value="RING-CH-TYPE DOMAIN-CONTAINING PROTEIN"/>
    <property type="match status" value="1"/>
</dbReference>
<dbReference type="PANTHER" id="PTHR14134">
    <property type="entry name" value="E3 UBIQUITIN-PROTEIN LIGASE RAD18"/>
    <property type="match status" value="1"/>
</dbReference>
<name>M5G4M7_DACPD</name>
<keyword evidence="2 4" id="KW-0863">Zinc-finger</keyword>
<keyword evidence="3" id="KW-0862">Zinc</keyword>
<dbReference type="GO" id="GO:0006301">
    <property type="term" value="P:DNA damage tolerance"/>
    <property type="evidence" value="ECO:0007669"/>
    <property type="project" value="InterPro"/>
</dbReference>
<dbReference type="GO" id="GO:0006513">
    <property type="term" value="P:protein monoubiquitination"/>
    <property type="evidence" value="ECO:0007669"/>
    <property type="project" value="InterPro"/>
</dbReference>
<dbReference type="PROSITE" id="PS50089">
    <property type="entry name" value="ZF_RING_2"/>
    <property type="match status" value="1"/>
</dbReference>
<dbReference type="SMART" id="SM00184">
    <property type="entry name" value="RING"/>
    <property type="match status" value="1"/>
</dbReference>
<evidence type="ECO:0000256" key="5">
    <source>
        <dbReference type="SAM" id="MobiDB-lite"/>
    </source>
</evidence>
<evidence type="ECO:0000313" key="8">
    <source>
        <dbReference type="Proteomes" id="UP000030653"/>
    </source>
</evidence>
<feature type="compositionally biased region" description="Low complexity" evidence="5">
    <location>
        <begin position="300"/>
        <end position="313"/>
    </location>
</feature>
<dbReference type="HOGENOM" id="CLU_454933_0_0_1"/>
<feature type="region of interest" description="Disordered" evidence="5">
    <location>
        <begin position="20"/>
        <end position="52"/>
    </location>
</feature>
<accession>M5G4M7</accession>
<gene>
    <name evidence="7" type="ORF">DACRYDRAFT_92618</name>
</gene>
<evidence type="ECO:0000256" key="4">
    <source>
        <dbReference type="PROSITE-ProRule" id="PRU00175"/>
    </source>
</evidence>
<dbReference type="InterPro" id="IPR013083">
    <property type="entry name" value="Znf_RING/FYVE/PHD"/>
</dbReference>
<feature type="region of interest" description="Disordered" evidence="5">
    <location>
        <begin position="214"/>
        <end position="245"/>
    </location>
</feature>
<feature type="domain" description="RING-type" evidence="6">
    <location>
        <begin position="104"/>
        <end position="156"/>
    </location>
</feature>
<dbReference type="Gene3D" id="3.30.40.10">
    <property type="entry name" value="Zinc/RING finger domain, C3HC4 (zinc finger)"/>
    <property type="match status" value="1"/>
</dbReference>
<organism evidence="7 8">
    <name type="scientific">Dacryopinax primogenitus (strain DJM 731)</name>
    <name type="common">Brown rot fungus</name>
    <dbReference type="NCBI Taxonomy" id="1858805"/>
    <lineage>
        <taxon>Eukaryota</taxon>
        <taxon>Fungi</taxon>
        <taxon>Dikarya</taxon>
        <taxon>Basidiomycota</taxon>
        <taxon>Agaricomycotina</taxon>
        <taxon>Dacrymycetes</taxon>
        <taxon>Dacrymycetales</taxon>
        <taxon>Dacrymycetaceae</taxon>
        <taxon>Dacryopinax</taxon>
    </lineage>
</organism>
<evidence type="ECO:0000313" key="7">
    <source>
        <dbReference type="EMBL" id="EJU05196.1"/>
    </source>
</evidence>
<dbReference type="GO" id="GO:0008270">
    <property type="term" value="F:zinc ion binding"/>
    <property type="evidence" value="ECO:0007669"/>
    <property type="project" value="UniProtKB-KW"/>
</dbReference>
<dbReference type="Proteomes" id="UP000030653">
    <property type="component" value="Unassembled WGS sequence"/>
</dbReference>
<keyword evidence="1" id="KW-0479">Metal-binding</keyword>
<proteinExistence type="predicted"/>